<dbReference type="RefSeq" id="WP_110833203.1">
    <property type="nucleotide sequence ID" value="NZ_QKLU01000006.1"/>
</dbReference>
<dbReference type="Pfam" id="PF02589">
    <property type="entry name" value="LUD_dom"/>
    <property type="match status" value="1"/>
</dbReference>
<name>A0A318UH43_9SPHI</name>
<evidence type="ECO:0000259" key="1">
    <source>
        <dbReference type="Pfam" id="PF02589"/>
    </source>
</evidence>
<sequence length="194" mass="21421">MKSREKILSRILEHQPESTALPFSPEIQGNETGSLQIFTEVLTKIGGHVYQPGNLNIMKDQIRGLFPGKSRKITTLSLFSDLADTGWTIQSPSELKDVEVAIIGAHFGVAENGALWITEDQMKQRVVPFICQHLVLLLEKKEILSDMKQAYSRIGDSTYGFGTFISGPSKTADIEQSLVLGAHGPKSLHVFLLD</sequence>
<dbReference type="AlphaFoldDB" id="A0A318UH43"/>
<dbReference type="SUPFAM" id="SSF100950">
    <property type="entry name" value="NagB/RpiA/CoA transferase-like"/>
    <property type="match status" value="1"/>
</dbReference>
<protein>
    <submittedName>
        <fullName evidence="2">L-lactate dehydrogenase complex protein LldG</fullName>
    </submittedName>
</protein>
<organism evidence="2 3">
    <name type="scientific">Pedobacter nutrimenti</name>
    <dbReference type="NCBI Taxonomy" id="1241337"/>
    <lineage>
        <taxon>Bacteria</taxon>
        <taxon>Pseudomonadati</taxon>
        <taxon>Bacteroidota</taxon>
        <taxon>Sphingobacteriia</taxon>
        <taxon>Sphingobacteriales</taxon>
        <taxon>Sphingobacteriaceae</taxon>
        <taxon>Pedobacter</taxon>
    </lineage>
</organism>
<comment type="caution">
    <text evidence="2">The sequence shown here is derived from an EMBL/GenBank/DDBJ whole genome shotgun (WGS) entry which is preliminary data.</text>
</comment>
<accession>A0A318UH43</accession>
<dbReference type="PANTHER" id="PTHR43682:SF1">
    <property type="entry name" value="LACTATE UTILIZATION PROTEIN C"/>
    <property type="match status" value="1"/>
</dbReference>
<feature type="domain" description="LUD" evidence="1">
    <location>
        <begin position="95"/>
        <end position="193"/>
    </location>
</feature>
<dbReference type="PANTHER" id="PTHR43682">
    <property type="entry name" value="LACTATE UTILIZATION PROTEIN C"/>
    <property type="match status" value="1"/>
</dbReference>
<dbReference type="InterPro" id="IPR037171">
    <property type="entry name" value="NagB/RpiA_transferase-like"/>
</dbReference>
<dbReference type="Gene3D" id="3.40.50.10420">
    <property type="entry name" value="NagB/RpiA/CoA transferase-like"/>
    <property type="match status" value="1"/>
</dbReference>
<keyword evidence="3" id="KW-1185">Reference proteome</keyword>
<proteinExistence type="predicted"/>
<evidence type="ECO:0000313" key="3">
    <source>
        <dbReference type="Proteomes" id="UP000248198"/>
    </source>
</evidence>
<dbReference type="EMBL" id="QKLU01000006">
    <property type="protein sequence ID" value="PYF72414.1"/>
    <property type="molecule type" value="Genomic_DNA"/>
</dbReference>
<dbReference type="InterPro" id="IPR003741">
    <property type="entry name" value="LUD_dom"/>
</dbReference>
<dbReference type="InterPro" id="IPR024185">
    <property type="entry name" value="FTHF_cligase-like_sf"/>
</dbReference>
<gene>
    <name evidence="2" type="ORF">B0O44_10663</name>
</gene>
<evidence type="ECO:0000313" key="2">
    <source>
        <dbReference type="EMBL" id="PYF72414.1"/>
    </source>
</evidence>
<reference evidence="2 3" key="1">
    <citation type="submission" date="2018-06" db="EMBL/GenBank/DDBJ databases">
        <title>Genomic Encyclopedia of Archaeal and Bacterial Type Strains, Phase II (KMG-II): from individual species to whole genera.</title>
        <authorList>
            <person name="Goeker M."/>
        </authorList>
    </citation>
    <scope>NUCLEOTIDE SEQUENCE [LARGE SCALE GENOMIC DNA]</scope>
    <source>
        <strain evidence="2 3">DSM 27372</strain>
    </source>
</reference>
<dbReference type="OrthoDB" id="9794157at2"/>
<dbReference type="Proteomes" id="UP000248198">
    <property type="component" value="Unassembled WGS sequence"/>
</dbReference>